<dbReference type="Proteomes" id="UP000593737">
    <property type="component" value="Chromosome"/>
</dbReference>
<reference evidence="2 3" key="1">
    <citation type="journal article" date="2020" name="ISME J.">
        <title>Enrichment and physiological characterization of a novel comammox Nitrospira indicates ammonium inhibition of complete nitrification.</title>
        <authorList>
            <person name="Sakoula D."/>
            <person name="Koch H."/>
            <person name="Frank J."/>
            <person name="Jetten M.S.M."/>
            <person name="van Kessel M.A.H.J."/>
            <person name="Lucker S."/>
        </authorList>
    </citation>
    <scope>NUCLEOTIDE SEQUENCE [LARGE SCALE GENOMIC DNA]</scope>
    <source>
        <strain evidence="2">Comreactor17</strain>
    </source>
</reference>
<organism evidence="2 3">
    <name type="scientific">Candidatus Nitrospira kreftii</name>
    <dbReference type="NCBI Taxonomy" id="2652173"/>
    <lineage>
        <taxon>Bacteria</taxon>
        <taxon>Pseudomonadati</taxon>
        <taxon>Nitrospirota</taxon>
        <taxon>Nitrospiria</taxon>
        <taxon>Nitrospirales</taxon>
        <taxon>Nitrospiraceae</taxon>
        <taxon>Nitrospira</taxon>
    </lineage>
</organism>
<proteinExistence type="predicted"/>
<keyword evidence="1" id="KW-0472">Membrane</keyword>
<keyword evidence="1" id="KW-1133">Transmembrane helix</keyword>
<evidence type="ECO:0000313" key="2">
    <source>
        <dbReference type="EMBL" id="QPD04459.1"/>
    </source>
</evidence>
<dbReference type="AlphaFoldDB" id="A0A7S8FEA2"/>
<name>A0A7S8FEA2_9BACT</name>
<accession>A0A7S8FEA2</accession>
<gene>
    <name evidence="2" type="ORF">Nkreftii_002233</name>
</gene>
<sequence>MNGHAISSQPVRIPSVQYSVTQWTVVFLLSLLIPILAATINSGADQGEVVSGVLESVSLESSTVRLRNPLGQPIILKIRKPHLLDHVTVGDRVTVVVNEDHEIMKLIETPIPELPPPNSQ</sequence>
<dbReference type="KEGG" id="nkf:Nkreftii_002233"/>
<protein>
    <submittedName>
        <fullName evidence="2">Uncharacterized protein</fullName>
    </submittedName>
</protein>
<keyword evidence="1" id="KW-0812">Transmembrane</keyword>
<evidence type="ECO:0000256" key="1">
    <source>
        <dbReference type="SAM" id="Phobius"/>
    </source>
</evidence>
<dbReference type="EMBL" id="CP047423">
    <property type="protein sequence ID" value="QPD04459.1"/>
    <property type="molecule type" value="Genomic_DNA"/>
</dbReference>
<evidence type="ECO:0000313" key="3">
    <source>
        <dbReference type="Proteomes" id="UP000593737"/>
    </source>
</evidence>
<feature type="transmembrane region" description="Helical" evidence="1">
    <location>
        <begin position="20"/>
        <end position="40"/>
    </location>
</feature>